<feature type="modified residue" description="4-aspartylphosphate" evidence="6">
    <location>
        <position position="58"/>
    </location>
</feature>
<dbReference type="GO" id="GO:0097588">
    <property type="term" value="P:archaeal or bacterial-type flagellum-dependent cell motility"/>
    <property type="evidence" value="ECO:0007669"/>
    <property type="project" value="UniProtKB-KW"/>
</dbReference>
<comment type="cofactor">
    <cofactor evidence="1">
        <name>Mg(2+)</name>
        <dbReference type="ChEBI" id="CHEBI:18420"/>
    </cofactor>
</comment>
<evidence type="ECO:0000256" key="3">
    <source>
        <dbReference type="ARBA" id="ARBA00022553"/>
    </source>
</evidence>
<dbReference type="AlphaFoldDB" id="A0A6S6SFV8"/>
<proteinExistence type="predicted"/>
<dbReference type="SUPFAM" id="SSF52172">
    <property type="entry name" value="CheY-like"/>
    <property type="match status" value="1"/>
</dbReference>
<feature type="domain" description="Response regulatory" evidence="7">
    <location>
        <begin position="9"/>
        <end position="123"/>
    </location>
</feature>
<keyword evidence="3 6" id="KW-0597">Phosphoprotein</keyword>
<dbReference type="PROSITE" id="PS50110">
    <property type="entry name" value="RESPONSE_REGULATORY"/>
    <property type="match status" value="1"/>
</dbReference>
<dbReference type="GO" id="GO:0000160">
    <property type="term" value="P:phosphorelay signal transduction system"/>
    <property type="evidence" value="ECO:0007669"/>
    <property type="project" value="UniProtKB-KW"/>
</dbReference>
<dbReference type="SMART" id="SM00448">
    <property type="entry name" value="REC"/>
    <property type="match status" value="1"/>
</dbReference>
<dbReference type="Gene3D" id="3.40.50.2300">
    <property type="match status" value="1"/>
</dbReference>
<keyword evidence="5" id="KW-0902">Two-component regulatory system</keyword>
<evidence type="ECO:0000256" key="2">
    <source>
        <dbReference type="ARBA" id="ARBA00022500"/>
    </source>
</evidence>
<dbReference type="InterPro" id="IPR001789">
    <property type="entry name" value="Sig_transdc_resp-reg_receiver"/>
</dbReference>
<reference evidence="8" key="1">
    <citation type="submission" date="2020-01" db="EMBL/GenBank/DDBJ databases">
        <authorList>
            <person name="Meier V. D."/>
            <person name="Meier V D."/>
        </authorList>
    </citation>
    <scope>NUCLEOTIDE SEQUENCE</scope>
    <source>
        <strain evidence="8">HLG_WM_MAG_03</strain>
    </source>
</reference>
<dbReference type="PANTHER" id="PTHR44591">
    <property type="entry name" value="STRESS RESPONSE REGULATOR PROTEIN 1"/>
    <property type="match status" value="1"/>
</dbReference>
<evidence type="ECO:0000256" key="6">
    <source>
        <dbReference type="PROSITE-ProRule" id="PRU00169"/>
    </source>
</evidence>
<accession>A0A6S6SFV8</accession>
<evidence type="ECO:0000256" key="4">
    <source>
        <dbReference type="ARBA" id="ARBA00022779"/>
    </source>
</evidence>
<evidence type="ECO:0000313" key="8">
    <source>
        <dbReference type="EMBL" id="CAA6806295.1"/>
    </source>
</evidence>
<gene>
    <name evidence="8" type="ORF">HELGO_WM14449</name>
</gene>
<dbReference type="EMBL" id="CACVAR010000149">
    <property type="protein sequence ID" value="CAA6806295.1"/>
    <property type="molecule type" value="Genomic_DNA"/>
</dbReference>
<keyword evidence="2" id="KW-0145">Chemotaxis</keyword>
<evidence type="ECO:0000256" key="5">
    <source>
        <dbReference type="ARBA" id="ARBA00023012"/>
    </source>
</evidence>
<name>A0A6S6SFV8_9BACT</name>
<keyword evidence="4" id="KW-0283">Flagellar rotation</keyword>
<dbReference type="InterPro" id="IPR011006">
    <property type="entry name" value="CheY-like_superfamily"/>
</dbReference>
<dbReference type="Pfam" id="PF00072">
    <property type="entry name" value="Response_reg"/>
    <property type="match status" value="1"/>
</dbReference>
<evidence type="ECO:0000259" key="7">
    <source>
        <dbReference type="PROSITE" id="PS50110"/>
    </source>
</evidence>
<dbReference type="PANTHER" id="PTHR44591:SF14">
    <property type="entry name" value="PROTEIN PILG"/>
    <property type="match status" value="1"/>
</dbReference>
<sequence>MKMKENNFSILYVEDEIETQEAIQSILETYFKKVFVANNGEEGLSIYNQESPDIVISDISMPVMDGLVMAEEIKKIKSTQVLALFTAFNDPAYLKKAAQLNIDTYMMKPLNREQFFNSLSFLVLTLEMENEGVANE</sequence>
<evidence type="ECO:0000256" key="1">
    <source>
        <dbReference type="ARBA" id="ARBA00001946"/>
    </source>
</evidence>
<dbReference type="GO" id="GO:0006935">
    <property type="term" value="P:chemotaxis"/>
    <property type="evidence" value="ECO:0007669"/>
    <property type="project" value="UniProtKB-KW"/>
</dbReference>
<organism evidence="8">
    <name type="scientific">uncultured Sulfurovum sp</name>
    <dbReference type="NCBI Taxonomy" id="269237"/>
    <lineage>
        <taxon>Bacteria</taxon>
        <taxon>Pseudomonadati</taxon>
        <taxon>Campylobacterota</taxon>
        <taxon>Epsilonproteobacteria</taxon>
        <taxon>Campylobacterales</taxon>
        <taxon>Sulfurovaceae</taxon>
        <taxon>Sulfurovum</taxon>
        <taxon>environmental samples</taxon>
    </lineage>
</organism>
<protein>
    <submittedName>
        <fullName evidence="8">Diguanylate cyclase/phosphodiesterase (GGDEF &amp; EAL domains) with PAS/PAC sensor(S)</fullName>
    </submittedName>
</protein>
<dbReference type="InterPro" id="IPR050595">
    <property type="entry name" value="Bact_response_regulator"/>
</dbReference>